<feature type="domain" description="BTB" evidence="3">
    <location>
        <begin position="584"/>
        <end position="651"/>
    </location>
</feature>
<dbReference type="Pfam" id="PF00651">
    <property type="entry name" value="BTB"/>
    <property type="match status" value="3"/>
</dbReference>
<dbReference type="SMART" id="SM00225">
    <property type="entry name" value="BTB"/>
    <property type="match status" value="2"/>
</dbReference>
<proteinExistence type="inferred from homology"/>
<evidence type="ECO:0000259" key="3">
    <source>
        <dbReference type="PROSITE" id="PS50097"/>
    </source>
</evidence>
<dbReference type="Pfam" id="PF22486">
    <property type="entry name" value="MATH_2"/>
    <property type="match status" value="3"/>
</dbReference>
<dbReference type="PANTHER" id="PTHR26379">
    <property type="entry name" value="BTB/POZ AND MATH DOMAIN-CONTAINING PROTEIN 1"/>
    <property type="match status" value="1"/>
</dbReference>
<dbReference type="Gene3D" id="3.30.710.10">
    <property type="entry name" value="Potassium Channel Kv1.1, Chain A"/>
    <property type="match status" value="3"/>
</dbReference>
<evidence type="ECO:0000256" key="2">
    <source>
        <dbReference type="ARBA" id="ARBA00010846"/>
    </source>
</evidence>
<dbReference type="InterPro" id="IPR002083">
    <property type="entry name" value="MATH/TRAF_dom"/>
</dbReference>
<evidence type="ECO:0000313" key="5">
    <source>
        <dbReference type="EMBL" id="WVZ50351.1"/>
    </source>
</evidence>
<dbReference type="InterPro" id="IPR011333">
    <property type="entry name" value="SKP1/BTB/POZ_sf"/>
</dbReference>
<dbReference type="AlphaFoldDB" id="A0AAQ3PIK0"/>
<feature type="domain" description="MATH" evidence="4">
    <location>
        <begin position="46"/>
        <end position="178"/>
    </location>
</feature>
<evidence type="ECO:0000259" key="4">
    <source>
        <dbReference type="PROSITE" id="PS50144"/>
    </source>
</evidence>
<dbReference type="CDD" id="cd18280">
    <property type="entry name" value="BTB_POZ_BPM_plant"/>
    <property type="match status" value="1"/>
</dbReference>
<dbReference type="InterPro" id="IPR056423">
    <property type="entry name" value="BACK_BPM_SPOP"/>
</dbReference>
<dbReference type="SUPFAM" id="SSF54695">
    <property type="entry name" value="POZ domain"/>
    <property type="match status" value="3"/>
</dbReference>
<dbReference type="GO" id="GO:0016567">
    <property type="term" value="P:protein ubiquitination"/>
    <property type="evidence" value="ECO:0007669"/>
    <property type="project" value="InterPro"/>
</dbReference>
<dbReference type="Gene3D" id="2.60.210.10">
    <property type="entry name" value="Apoptosis, Tumor Necrosis Factor Receptor Associated Protein 2, Chain A"/>
    <property type="match status" value="3"/>
</dbReference>
<feature type="domain" description="BTB" evidence="3">
    <location>
        <begin position="214"/>
        <end position="277"/>
    </location>
</feature>
<dbReference type="PROSITE" id="PS50097">
    <property type="entry name" value="BTB"/>
    <property type="match status" value="3"/>
</dbReference>
<dbReference type="PANTHER" id="PTHR26379:SF483">
    <property type="entry name" value="OS11G0619800 PROTEIN"/>
    <property type="match status" value="1"/>
</dbReference>
<comment type="pathway">
    <text evidence="1">Protein modification; protein ubiquitination.</text>
</comment>
<dbReference type="EMBL" id="CP144745">
    <property type="protein sequence ID" value="WVZ50351.1"/>
    <property type="molecule type" value="Genomic_DNA"/>
</dbReference>
<dbReference type="Gene3D" id="6.10.250.3030">
    <property type="match status" value="1"/>
</dbReference>
<dbReference type="Proteomes" id="UP001341281">
    <property type="component" value="Chromosome 01"/>
</dbReference>
<dbReference type="SUPFAM" id="SSF49599">
    <property type="entry name" value="TRAF domain-like"/>
    <property type="match status" value="3"/>
</dbReference>
<dbReference type="SMART" id="SM00061">
    <property type="entry name" value="MATH"/>
    <property type="match status" value="2"/>
</dbReference>
<dbReference type="InterPro" id="IPR045005">
    <property type="entry name" value="BPM1-6"/>
</dbReference>
<comment type="similarity">
    <text evidence="2">Belongs to the Tdpoz family.</text>
</comment>
<organism evidence="5 6">
    <name type="scientific">Paspalum notatum var. saurae</name>
    <dbReference type="NCBI Taxonomy" id="547442"/>
    <lineage>
        <taxon>Eukaryota</taxon>
        <taxon>Viridiplantae</taxon>
        <taxon>Streptophyta</taxon>
        <taxon>Embryophyta</taxon>
        <taxon>Tracheophyta</taxon>
        <taxon>Spermatophyta</taxon>
        <taxon>Magnoliopsida</taxon>
        <taxon>Liliopsida</taxon>
        <taxon>Poales</taxon>
        <taxon>Poaceae</taxon>
        <taxon>PACMAD clade</taxon>
        <taxon>Panicoideae</taxon>
        <taxon>Andropogonodae</taxon>
        <taxon>Paspaleae</taxon>
        <taxon>Paspalinae</taxon>
        <taxon>Paspalum</taxon>
    </lineage>
</organism>
<evidence type="ECO:0000256" key="1">
    <source>
        <dbReference type="ARBA" id="ARBA00004906"/>
    </source>
</evidence>
<evidence type="ECO:0000313" key="6">
    <source>
        <dbReference type="Proteomes" id="UP001341281"/>
    </source>
</evidence>
<reference evidence="5 6" key="1">
    <citation type="submission" date="2024-02" db="EMBL/GenBank/DDBJ databases">
        <title>High-quality chromosome-scale genome assembly of Pensacola bahiagrass (Paspalum notatum Flugge var. saurae).</title>
        <authorList>
            <person name="Vega J.M."/>
            <person name="Podio M."/>
            <person name="Orjuela J."/>
            <person name="Siena L.A."/>
            <person name="Pessino S.C."/>
            <person name="Combes M.C."/>
            <person name="Mariac C."/>
            <person name="Albertini E."/>
            <person name="Pupilli F."/>
            <person name="Ortiz J.P.A."/>
            <person name="Leblanc O."/>
        </authorList>
    </citation>
    <scope>NUCLEOTIDE SEQUENCE [LARGE SCALE GENOMIC DNA]</scope>
    <source>
        <strain evidence="5">R1</strain>
        <tissue evidence="5">Leaf</tissue>
    </source>
</reference>
<accession>A0AAQ3PIK0</accession>
<dbReference type="Pfam" id="PF24570">
    <property type="entry name" value="BACK_BPM_SPOP"/>
    <property type="match status" value="2"/>
</dbReference>
<keyword evidence="6" id="KW-1185">Reference proteome</keyword>
<protein>
    <submittedName>
        <fullName evidence="5">Uncharacterized protein</fullName>
    </submittedName>
</protein>
<dbReference type="InterPro" id="IPR000210">
    <property type="entry name" value="BTB/POZ_dom"/>
</dbReference>
<feature type="domain" description="MATH" evidence="4">
    <location>
        <begin position="414"/>
        <end position="545"/>
    </location>
</feature>
<feature type="domain" description="BTB" evidence="3">
    <location>
        <begin position="942"/>
        <end position="980"/>
    </location>
</feature>
<sequence>MPLWPFCRGGMSPTSRSSTTAFSAVGSSIAAAVDDEASAVVAEAVTGSHVLEIRGYSLTTEAIGNGQPVKSSTFRACGHRWKIWYYPNGYNQDSVDWISLFLHHDGADMDVINAGFMFSVLDDAGEPVPTLSVGSSTAFFSPFSAKSREFGYNKFVKREDVEESACVKDDCLRIRCDIAVAKPIRREAGTQFVVVPPQDMHRQIGRLFSSGEGRDVTFVVAGEEFPAHRCVLAARSSVFRAELLGAMKEKAMDRIEIFDMEPRVFKAMLHFMYTDTVPEFVDEEDDEFELFQHLLVAADRYDLERLKRICEKKLCSDMDASTVATALALAERHGCRGLKKACFKLLMYPSHLKTAMATEGFDHLMIARRLSRSCWPRLLADDMSNTAALVVGSGDGHGDEEVLTASAIVAESMAGSHVLEIKGYSLTKGLGNGKCITSSAFSVGGHRWCIRYYPDGHTSDSADWISMFVQLDLAADEAADVKAEFQFSVLDDISELVPKFSSKSLKMYTFSAKTPSWGSMKSVERRALEESGYVKHDCLRIRCDITVSKNIRTEAAATRQFVVVPPSDMHQHFGRLLSSGDGTTDVTFEVAGEMFPAHRCVRAARSSVFMADLFGSIKKKAKDNRRIDGMEARVFKAMLHFIYKDAMPEIDTEDAFVITQHLLVAADRYDLERLKLVCEEKLCSYIDTTTVAATLTLAEQHGCHGLKKSCFKLLQQSPCLLKIVMTTEGFDHLIRSCPSLIKELLAKRRWAWRRRRGAHRVGYRRRVRYWVACPRDQGVLYYSLTKGLGIGKCITSSAFSVGGHRWCIKYYPDGETSDSADWISIFLQLNHTADDALDVKAQFKAASVLNDIGEPVPTFSRTSSKMDTFCAKSPSWGFSKFAERKTLEESVYVKDDCLRIRCDVTVTKNIRTEAATHQFVVVPPSDMHQHFGRLLSSTEGTTDLTFEVAGEMFPAHRCVLAARSSVFMAELFGSMKERRR</sequence>
<gene>
    <name evidence="5" type="ORF">U9M48_001610</name>
</gene>
<feature type="domain" description="MATH" evidence="4">
    <location>
        <begin position="777"/>
        <end position="904"/>
    </location>
</feature>
<dbReference type="InterPro" id="IPR008974">
    <property type="entry name" value="TRAF-like"/>
</dbReference>
<dbReference type="CDD" id="cd00121">
    <property type="entry name" value="MATH"/>
    <property type="match status" value="3"/>
</dbReference>
<dbReference type="PROSITE" id="PS50144">
    <property type="entry name" value="MATH"/>
    <property type="match status" value="3"/>
</dbReference>
<name>A0AAQ3PIK0_PASNO</name>
<dbReference type="Gene3D" id="1.25.40.420">
    <property type="match status" value="1"/>
</dbReference>